<dbReference type="EMBL" id="JAEVFJ010000063">
    <property type="protein sequence ID" value="KAH8077485.1"/>
    <property type="molecule type" value="Genomic_DNA"/>
</dbReference>
<sequence>MDPLALPTELKLLIARVLWNLDKRSLVALSLVSRDWRAPAQTFIFQTYNLRITGDRIIQDFLHFLQSSPHILSYIRSLRCGEPKRPFERLSFDHPVSVADICALTSTIPSLRTLTIFNCLVSADCCCGRPVEWTISVPTLVLSEVVLQECTLKVFLSGFKGSAFSFAEISFTPADRCGSQALAGTLDFEPLVGCKSIYTGGIISHENYPRILSEIRYNILARCPPVLNKFGTVCDLFDPRDFTAINELLHTKGRHIEDLQLAFSTLTMADEKFAALYDGLVNARDTDGLGVLPKFWRTLSLSECRSLRSITFSLAVNGEPNVESTAILQWRYALRLLAAAPRTLTLIRLGMDFELYVIDASIKRCTLTMVDWKKWDEVLKGFGALQRVEWFRLDMMGDDLSYYEPLQPRGSLPQRFTQALTTHLGERMSDATCKLFRYI</sequence>
<reference evidence="1" key="1">
    <citation type="journal article" date="2021" name="New Phytol.">
        <title>Evolutionary innovations through gain and loss of genes in the ectomycorrhizal Boletales.</title>
        <authorList>
            <person name="Wu G."/>
            <person name="Miyauchi S."/>
            <person name="Morin E."/>
            <person name="Kuo A."/>
            <person name="Drula E."/>
            <person name="Varga T."/>
            <person name="Kohler A."/>
            <person name="Feng B."/>
            <person name="Cao Y."/>
            <person name="Lipzen A."/>
            <person name="Daum C."/>
            <person name="Hundley H."/>
            <person name="Pangilinan J."/>
            <person name="Johnson J."/>
            <person name="Barry K."/>
            <person name="LaButti K."/>
            <person name="Ng V."/>
            <person name="Ahrendt S."/>
            <person name="Min B."/>
            <person name="Choi I.G."/>
            <person name="Park H."/>
            <person name="Plett J.M."/>
            <person name="Magnuson J."/>
            <person name="Spatafora J.W."/>
            <person name="Nagy L.G."/>
            <person name="Henrissat B."/>
            <person name="Grigoriev I.V."/>
            <person name="Yang Z.L."/>
            <person name="Xu J."/>
            <person name="Martin F.M."/>
        </authorList>
    </citation>
    <scope>NUCLEOTIDE SEQUENCE</scope>
    <source>
        <strain evidence="1">KKN 215</strain>
    </source>
</reference>
<gene>
    <name evidence="1" type="ORF">BXZ70DRAFT_1012904</name>
</gene>
<evidence type="ECO:0000313" key="1">
    <source>
        <dbReference type="EMBL" id="KAH8077485.1"/>
    </source>
</evidence>
<dbReference type="InterPro" id="IPR036047">
    <property type="entry name" value="F-box-like_dom_sf"/>
</dbReference>
<comment type="caution">
    <text evidence="1">The sequence shown here is derived from an EMBL/GenBank/DDBJ whole genome shotgun (WGS) entry which is preliminary data.</text>
</comment>
<accession>A0A8K0XKC1</accession>
<protein>
    <recommendedName>
        <fullName evidence="3">F-box domain-containing protein</fullName>
    </recommendedName>
</protein>
<keyword evidence="2" id="KW-1185">Reference proteome</keyword>
<dbReference type="SUPFAM" id="SSF81383">
    <property type="entry name" value="F-box domain"/>
    <property type="match status" value="1"/>
</dbReference>
<organism evidence="1 2">
    <name type="scientific">Cristinia sonorae</name>
    <dbReference type="NCBI Taxonomy" id="1940300"/>
    <lineage>
        <taxon>Eukaryota</taxon>
        <taxon>Fungi</taxon>
        <taxon>Dikarya</taxon>
        <taxon>Basidiomycota</taxon>
        <taxon>Agaricomycotina</taxon>
        <taxon>Agaricomycetes</taxon>
        <taxon>Agaricomycetidae</taxon>
        <taxon>Agaricales</taxon>
        <taxon>Pleurotineae</taxon>
        <taxon>Stephanosporaceae</taxon>
        <taxon>Cristinia</taxon>
    </lineage>
</organism>
<evidence type="ECO:0008006" key="3">
    <source>
        <dbReference type="Google" id="ProtNLM"/>
    </source>
</evidence>
<dbReference type="Proteomes" id="UP000813824">
    <property type="component" value="Unassembled WGS sequence"/>
</dbReference>
<dbReference type="CDD" id="cd09917">
    <property type="entry name" value="F-box_SF"/>
    <property type="match status" value="1"/>
</dbReference>
<dbReference type="OrthoDB" id="2729743at2759"/>
<evidence type="ECO:0000313" key="2">
    <source>
        <dbReference type="Proteomes" id="UP000813824"/>
    </source>
</evidence>
<proteinExistence type="predicted"/>
<dbReference type="AlphaFoldDB" id="A0A8K0XKC1"/>
<name>A0A8K0XKC1_9AGAR</name>